<dbReference type="Gene3D" id="3.90.1530.30">
    <property type="match status" value="1"/>
</dbReference>
<comment type="caution">
    <text evidence="3">The sequence shown here is derived from an EMBL/GenBank/DDBJ whole genome shotgun (WGS) entry which is preliminary data.</text>
</comment>
<name>A0A923NPK2_9FIRM</name>
<dbReference type="SMART" id="SM00470">
    <property type="entry name" value="ParB"/>
    <property type="match status" value="1"/>
</dbReference>
<dbReference type="SUPFAM" id="SSF110849">
    <property type="entry name" value="ParB/Sulfiredoxin"/>
    <property type="match status" value="1"/>
</dbReference>
<organism evidence="3 4">
    <name type="scientific">Zhenpiania hominis</name>
    <dbReference type="NCBI Taxonomy" id="2763644"/>
    <lineage>
        <taxon>Bacteria</taxon>
        <taxon>Bacillati</taxon>
        <taxon>Bacillota</taxon>
        <taxon>Clostridia</taxon>
        <taxon>Peptostreptococcales</taxon>
        <taxon>Anaerovoracaceae</taxon>
        <taxon>Zhenpiania</taxon>
    </lineage>
</organism>
<evidence type="ECO:0000256" key="1">
    <source>
        <dbReference type="ARBA" id="ARBA00006295"/>
    </source>
</evidence>
<dbReference type="CDD" id="cd16407">
    <property type="entry name" value="ParB_N_like"/>
    <property type="match status" value="1"/>
</dbReference>
<dbReference type="GO" id="GO:0003677">
    <property type="term" value="F:DNA binding"/>
    <property type="evidence" value="ECO:0007669"/>
    <property type="project" value="InterPro"/>
</dbReference>
<dbReference type="PANTHER" id="PTHR33375">
    <property type="entry name" value="CHROMOSOME-PARTITIONING PROTEIN PARB-RELATED"/>
    <property type="match status" value="1"/>
</dbReference>
<evidence type="ECO:0000259" key="2">
    <source>
        <dbReference type="SMART" id="SM00470"/>
    </source>
</evidence>
<protein>
    <submittedName>
        <fullName evidence="3">ParB/RepB/Spo0J family partition protein</fullName>
    </submittedName>
</protein>
<dbReference type="InterPro" id="IPR003115">
    <property type="entry name" value="ParB_N"/>
</dbReference>
<keyword evidence="4" id="KW-1185">Reference proteome</keyword>
<dbReference type="AlphaFoldDB" id="A0A923NPK2"/>
<evidence type="ECO:0000313" key="3">
    <source>
        <dbReference type="EMBL" id="MBC6680882.1"/>
    </source>
</evidence>
<dbReference type="GO" id="GO:0007059">
    <property type="term" value="P:chromosome segregation"/>
    <property type="evidence" value="ECO:0007669"/>
    <property type="project" value="TreeGrafter"/>
</dbReference>
<dbReference type="Gene3D" id="1.10.10.2830">
    <property type="match status" value="1"/>
</dbReference>
<comment type="similarity">
    <text evidence="1">Belongs to the ParB family.</text>
</comment>
<dbReference type="Proteomes" id="UP000602647">
    <property type="component" value="Unassembled WGS sequence"/>
</dbReference>
<gene>
    <name evidence="3" type="ORF">H9L42_13730</name>
</gene>
<accession>A0A923NPK2</accession>
<dbReference type="GO" id="GO:0005694">
    <property type="term" value="C:chromosome"/>
    <property type="evidence" value="ECO:0007669"/>
    <property type="project" value="TreeGrafter"/>
</dbReference>
<dbReference type="InterPro" id="IPR050336">
    <property type="entry name" value="Chromosome_partition/occlusion"/>
</dbReference>
<evidence type="ECO:0000313" key="4">
    <source>
        <dbReference type="Proteomes" id="UP000602647"/>
    </source>
</evidence>
<dbReference type="InterPro" id="IPR036086">
    <property type="entry name" value="ParB/Sulfiredoxin_sf"/>
</dbReference>
<reference evidence="3" key="1">
    <citation type="submission" date="2020-08" db="EMBL/GenBank/DDBJ databases">
        <title>Genome public.</title>
        <authorList>
            <person name="Liu C."/>
            <person name="Sun Q."/>
        </authorList>
    </citation>
    <scope>NUCLEOTIDE SEQUENCE</scope>
    <source>
        <strain evidence="3">BX12</strain>
    </source>
</reference>
<sequence>MKYEVVMMNREVLVEYPNNPYKVRLDAEMVQLIESIEKYGVLVPLIVWKNEKGKYEIVSGHRRKWACVYLGIDNLPVIVKELDRNMAAVMLVESNMQREKVLPSEKGFAYKLRLEALQEIRAQQKKTCGQVVHEKRSRDELAETSEESGRQIQRYIRLTKLIPKLLELVDENRIALTPAVALSYLDAESQDIIHEIIEYDDMTPSLHQATVMKELYQQGLLDYESIVNIMAEQKPNQKEQIKIKRELISHFFPEEYSSKQIEQVIIKLLADWRRREERKRANRGSR</sequence>
<dbReference type="SUPFAM" id="SSF109709">
    <property type="entry name" value="KorB DNA-binding domain-like"/>
    <property type="match status" value="1"/>
</dbReference>
<dbReference type="Pfam" id="PF02195">
    <property type="entry name" value="ParB_N"/>
    <property type="match status" value="1"/>
</dbReference>
<dbReference type="InterPro" id="IPR004437">
    <property type="entry name" value="ParB/RepB/Spo0J"/>
</dbReference>
<dbReference type="NCBIfam" id="TIGR00180">
    <property type="entry name" value="parB_part"/>
    <property type="match status" value="1"/>
</dbReference>
<dbReference type="RefSeq" id="WP_187303979.1">
    <property type="nucleotide sequence ID" value="NZ_JACRYT010000020.1"/>
</dbReference>
<proteinExistence type="inferred from homology"/>
<feature type="domain" description="ParB-like N-terminal" evidence="2">
    <location>
        <begin position="6"/>
        <end position="96"/>
    </location>
</feature>
<dbReference type="PANTHER" id="PTHR33375:SF1">
    <property type="entry name" value="CHROMOSOME-PARTITIONING PROTEIN PARB-RELATED"/>
    <property type="match status" value="1"/>
</dbReference>
<dbReference type="EMBL" id="JACRYT010000020">
    <property type="protein sequence ID" value="MBC6680882.1"/>
    <property type="molecule type" value="Genomic_DNA"/>
</dbReference>